<dbReference type="Proteomes" id="UP000027920">
    <property type="component" value="Unassembled WGS sequence"/>
</dbReference>
<keyword evidence="1" id="KW-0175">Coiled coil</keyword>
<dbReference type="OrthoDB" id="2444812at2759"/>
<dbReference type="GeneID" id="25281183"/>
<gene>
    <name evidence="2" type="ORF">A1O9_06266</name>
</gene>
<dbReference type="EMBL" id="AMGV01000004">
    <property type="protein sequence ID" value="KEF58340.1"/>
    <property type="molecule type" value="Genomic_DNA"/>
</dbReference>
<evidence type="ECO:0000256" key="1">
    <source>
        <dbReference type="SAM" id="Coils"/>
    </source>
</evidence>
<comment type="caution">
    <text evidence="2">The sequence shown here is derived from an EMBL/GenBank/DDBJ whole genome shotgun (WGS) entry which is preliminary data.</text>
</comment>
<dbReference type="AlphaFoldDB" id="A0A072PS65"/>
<evidence type="ECO:0000313" key="3">
    <source>
        <dbReference type="Proteomes" id="UP000027920"/>
    </source>
</evidence>
<keyword evidence="3" id="KW-1185">Reference proteome</keyword>
<dbReference type="HOGENOM" id="CLU_494338_0_0_1"/>
<organism evidence="2 3">
    <name type="scientific">Exophiala aquamarina CBS 119918</name>
    <dbReference type="NCBI Taxonomy" id="1182545"/>
    <lineage>
        <taxon>Eukaryota</taxon>
        <taxon>Fungi</taxon>
        <taxon>Dikarya</taxon>
        <taxon>Ascomycota</taxon>
        <taxon>Pezizomycotina</taxon>
        <taxon>Eurotiomycetes</taxon>
        <taxon>Chaetothyriomycetidae</taxon>
        <taxon>Chaetothyriales</taxon>
        <taxon>Herpotrichiellaceae</taxon>
        <taxon>Exophiala</taxon>
    </lineage>
</organism>
<proteinExistence type="predicted"/>
<accession>A0A072PS65</accession>
<protein>
    <submittedName>
        <fullName evidence="2">Uncharacterized protein</fullName>
    </submittedName>
</protein>
<sequence>MSSGYGSTVSKLRNDANSLRHQLGWLSNSADSTSNWYTTEFLNTLELGMTTVYKLAVLLRGDYDNSPQPNSKAQQDYVMSMMVQYFNIVETYANNGLQKLQESSKKIVELQTLEMIPLGQKVESLLKELEAKALSLNQDMEQKTSQLKALQASYQKELEARQALAQKAADARAEREKEELGWRIASFNITALTGTPDLFGFEDQVKDLEAQLTKSNEGIIQTNLVLQTLGNAKVEAENSERLLRGLRDTLPATGQIIETGIKHAGDLQQSLNKMKTVSGTLLTRAKEMKGGSNATKSVASSKGQISYAVVNMCVDALVHFRLLDEVKMVRDELVNNYGAPLPEQVADILAELDKKWSDMAGTKPVRKLKIIGATYGGRQVTADVRRHVKDDQTVLLDSTRFTTDLIPDPIPGQPKVFTLFYEYEGQDKALLKMKDSSGSITLTSDSQFTDLVRITTIKEGKTRLGGETIIYAVIYGDEIFTSTDVYNKIWDMDQGRKWKIDNESFGKDPWPRVVKTGTLYYSMGKGFPDSVWTGKEGRDTWYPDKSARSTA</sequence>
<reference evidence="2 3" key="1">
    <citation type="submission" date="2013-03" db="EMBL/GenBank/DDBJ databases">
        <title>The Genome Sequence of Exophiala aquamarina CBS 119918.</title>
        <authorList>
            <consortium name="The Broad Institute Genomics Platform"/>
            <person name="Cuomo C."/>
            <person name="de Hoog S."/>
            <person name="Gorbushina A."/>
            <person name="Walker B."/>
            <person name="Young S.K."/>
            <person name="Zeng Q."/>
            <person name="Gargeya S."/>
            <person name="Fitzgerald M."/>
            <person name="Haas B."/>
            <person name="Abouelleil A."/>
            <person name="Allen A.W."/>
            <person name="Alvarado L."/>
            <person name="Arachchi H.M."/>
            <person name="Berlin A.M."/>
            <person name="Chapman S.B."/>
            <person name="Gainer-Dewar J."/>
            <person name="Goldberg J."/>
            <person name="Griggs A."/>
            <person name="Gujja S."/>
            <person name="Hansen M."/>
            <person name="Howarth C."/>
            <person name="Imamovic A."/>
            <person name="Ireland A."/>
            <person name="Larimer J."/>
            <person name="McCowan C."/>
            <person name="Murphy C."/>
            <person name="Pearson M."/>
            <person name="Poon T.W."/>
            <person name="Priest M."/>
            <person name="Roberts A."/>
            <person name="Saif S."/>
            <person name="Shea T."/>
            <person name="Sisk P."/>
            <person name="Sykes S."/>
            <person name="Wortman J."/>
            <person name="Nusbaum C."/>
            <person name="Birren B."/>
        </authorList>
    </citation>
    <scope>NUCLEOTIDE SEQUENCE [LARGE SCALE GENOMIC DNA]</scope>
    <source>
        <strain evidence="2 3">CBS 119918</strain>
    </source>
</reference>
<name>A0A072PS65_9EURO</name>
<evidence type="ECO:0000313" key="2">
    <source>
        <dbReference type="EMBL" id="KEF58340.1"/>
    </source>
</evidence>
<dbReference type="RefSeq" id="XP_013260930.1">
    <property type="nucleotide sequence ID" value="XM_013405476.1"/>
</dbReference>
<dbReference type="STRING" id="1182545.A0A072PS65"/>
<feature type="coiled-coil region" evidence="1">
    <location>
        <begin position="119"/>
        <end position="174"/>
    </location>
</feature>
<dbReference type="VEuPathDB" id="FungiDB:A1O9_06266"/>